<evidence type="ECO:0000313" key="3">
    <source>
        <dbReference type="Proteomes" id="UP000009881"/>
    </source>
</evidence>
<feature type="region of interest" description="Disordered" evidence="1">
    <location>
        <begin position="19"/>
        <end position="84"/>
    </location>
</feature>
<dbReference type="EMBL" id="ANHY01000002">
    <property type="protein sequence ID" value="EKV32769.1"/>
    <property type="molecule type" value="Genomic_DNA"/>
</dbReference>
<comment type="caution">
    <text evidence="2">The sequence shown here is derived from an EMBL/GenBank/DDBJ whole genome shotgun (WGS) entry which is preliminary data.</text>
</comment>
<dbReference type="AlphaFoldDB" id="K9H6T7"/>
<evidence type="ECO:0000313" key="2">
    <source>
        <dbReference type="EMBL" id="EKV32769.1"/>
    </source>
</evidence>
<protein>
    <submittedName>
        <fullName evidence="2">Uncharacterized protein</fullName>
    </submittedName>
</protein>
<dbReference type="Proteomes" id="UP000009881">
    <property type="component" value="Unassembled WGS sequence"/>
</dbReference>
<reference evidence="2 3" key="1">
    <citation type="journal article" date="2013" name="Genome Announc.">
        <title>Draft Genome Sequence of an Alphaproteobacterium, Caenispirillum salinarum AK4(T), Isolated from a Solar Saltern.</title>
        <authorList>
            <person name="Khatri I."/>
            <person name="Singh A."/>
            <person name="Korpole S."/>
            <person name="Pinnaka A.K."/>
            <person name="Subramanian S."/>
        </authorList>
    </citation>
    <scope>NUCLEOTIDE SEQUENCE [LARGE SCALE GENOMIC DNA]</scope>
    <source>
        <strain evidence="2 3">AK4</strain>
    </source>
</reference>
<dbReference type="STRING" id="1238182.C882_1607"/>
<proteinExistence type="predicted"/>
<gene>
    <name evidence="2" type="ORF">C882_1607</name>
</gene>
<name>K9H6T7_9PROT</name>
<accession>K9H6T7</accession>
<evidence type="ECO:0000256" key="1">
    <source>
        <dbReference type="SAM" id="MobiDB-lite"/>
    </source>
</evidence>
<keyword evidence="3" id="KW-1185">Reference proteome</keyword>
<organism evidence="2 3">
    <name type="scientific">Caenispirillum salinarum AK4</name>
    <dbReference type="NCBI Taxonomy" id="1238182"/>
    <lineage>
        <taxon>Bacteria</taxon>
        <taxon>Pseudomonadati</taxon>
        <taxon>Pseudomonadota</taxon>
        <taxon>Alphaproteobacteria</taxon>
        <taxon>Rhodospirillales</taxon>
        <taxon>Novispirillaceae</taxon>
        <taxon>Caenispirillum</taxon>
    </lineage>
</organism>
<sequence>MVWPAPSIGGALRRRAVQGRYTTGLTPRARGIGCGRRGSPNTPALKQGERLRRRGPPATMATGRPRPLFPIRNRHERSWPTSCS</sequence>